<organism evidence="11 12">
    <name type="scientific">Clytia hemisphaerica</name>
    <dbReference type="NCBI Taxonomy" id="252671"/>
    <lineage>
        <taxon>Eukaryota</taxon>
        <taxon>Metazoa</taxon>
        <taxon>Cnidaria</taxon>
        <taxon>Hydrozoa</taxon>
        <taxon>Hydroidolina</taxon>
        <taxon>Leptothecata</taxon>
        <taxon>Obeliida</taxon>
        <taxon>Clytiidae</taxon>
        <taxon>Clytia</taxon>
    </lineage>
</organism>
<dbReference type="Pfam" id="PF13513">
    <property type="entry name" value="HEAT_EZ"/>
    <property type="match status" value="1"/>
</dbReference>
<dbReference type="InterPro" id="IPR057672">
    <property type="entry name" value="TPR_IPO4/5"/>
</dbReference>
<keyword evidence="4" id="KW-0963">Cytoplasm</keyword>
<evidence type="ECO:0000313" key="11">
    <source>
        <dbReference type="EnsemblMetazoa" id="CLYHEMP013346.1"/>
    </source>
</evidence>
<evidence type="ECO:0000256" key="4">
    <source>
        <dbReference type="ARBA" id="ARBA00022490"/>
    </source>
</evidence>
<dbReference type="GO" id="GO:0005634">
    <property type="term" value="C:nucleus"/>
    <property type="evidence" value="ECO:0007669"/>
    <property type="project" value="UniProtKB-SubCell"/>
</dbReference>
<evidence type="ECO:0000313" key="12">
    <source>
        <dbReference type="Proteomes" id="UP000594262"/>
    </source>
</evidence>
<evidence type="ECO:0000259" key="10">
    <source>
        <dbReference type="PROSITE" id="PS50166"/>
    </source>
</evidence>
<dbReference type="EnsemblMetazoa" id="CLYHEMT013346.1">
    <property type="protein sequence ID" value="CLYHEMP013346.1"/>
    <property type="gene ID" value="CLYHEMG013346"/>
</dbReference>
<dbReference type="SUPFAM" id="SSF48371">
    <property type="entry name" value="ARM repeat"/>
    <property type="match status" value="2"/>
</dbReference>
<dbReference type="AlphaFoldDB" id="A0A7M5WUK3"/>
<dbReference type="SMART" id="SM00913">
    <property type="entry name" value="IBN_N"/>
    <property type="match status" value="1"/>
</dbReference>
<evidence type="ECO:0000256" key="9">
    <source>
        <dbReference type="SAM" id="MobiDB-lite"/>
    </source>
</evidence>
<dbReference type="PANTHER" id="PTHR10527">
    <property type="entry name" value="IMPORTIN BETA"/>
    <property type="match status" value="1"/>
</dbReference>
<keyword evidence="3" id="KW-0813">Transport</keyword>
<dbReference type="InterPro" id="IPR000357">
    <property type="entry name" value="HEAT"/>
</dbReference>
<comment type="subcellular location">
    <subcellularLocation>
        <location evidence="2">Cytoplasm</location>
    </subcellularLocation>
    <subcellularLocation>
        <location evidence="1">Nucleus</location>
    </subcellularLocation>
</comment>
<name>A0A7M5WUK3_9CNID</name>
<dbReference type="PROSITE" id="PS50077">
    <property type="entry name" value="HEAT_REPEAT"/>
    <property type="match status" value="1"/>
</dbReference>
<evidence type="ECO:0000256" key="6">
    <source>
        <dbReference type="ARBA" id="ARBA00022927"/>
    </source>
</evidence>
<proteinExistence type="predicted"/>
<reference evidence="11" key="1">
    <citation type="submission" date="2021-01" db="UniProtKB">
        <authorList>
            <consortium name="EnsemblMetazoa"/>
        </authorList>
    </citation>
    <scope>IDENTIFICATION</scope>
</reference>
<evidence type="ECO:0000256" key="8">
    <source>
        <dbReference type="PROSITE-ProRule" id="PRU00103"/>
    </source>
</evidence>
<dbReference type="Pfam" id="PF03810">
    <property type="entry name" value="IBN_N"/>
    <property type="match status" value="1"/>
</dbReference>
<dbReference type="RefSeq" id="XP_066910662.1">
    <property type="nucleotide sequence ID" value="XM_067054561.1"/>
</dbReference>
<dbReference type="GeneID" id="136797976"/>
<dbReference type="Pfam" id="PF25780">
    <property type="entry name" value="TPR_IPO5"/>
    <property type="match status" value="1"/>
</dbReference>
<dbReference type="InterPro" id="IPR001494">
    <property type="entry name" value="Importin-beta_N"/>
</dbReference>
<protein>
    <recommendedName>
        <fullName evidence="10">Importin N-terminal domain-containing protein</fullName>
    </recommendedName>
</protein>
<dbReference type="GO" id="GO:0005737">
    <property type="term" value="C:cytoplasm"/>
    <property type="evidence" value="ECO:0007669"/>
    <property type="project" value="UniProtKB-SubCell"/>
</dbReference>
<dbReference type="InterPro" id="IPR021133">
    <property type="entry name" value="HEAT_type_2"/>
</dbReference>
<dbReference type="InterPro" id="IPR040122">
    <property type="entry name" value="Importin_beta"/>
</dbReference>
<keyword evidence="12" id="KW-1185">Reference proteome</keyword>
<feature type="domain" description="Importin N-terminal" evidence="10">
    <location>
        <begin position="24"/>
        <end position="91"/>
    </location>
</feature>
<dbReference type="Pfam" id="PF02985">
    <property type="entry name" value="HEAT"/>
    <property type="match status" value="1"/>
</dbReference>
<feature type="repeat" description="HEAT" evidence="8">
    <location>
        <begin position="911"/>
        <end position="947"/>
    </location>
</feature>
<dbReference type="PROSITE" id="PS50166">
    <property type="entry name" value="IMPORTIN_B_NT"/>
    <property type="match status" value="1"/>
</dbReference>
<sequence>MATAELENILKQLLVPDNQTIQKATLQLKAAFKNPDVVIPSLVELLQKSDDATIRQYCAILLRRRVVKQWKKINNDTKIRLRQLLLDSITKEPVTFVRMSICQVAGSIARHDIPSNTWPELLQFISQCVQSIVVAEREVGFLLLSSICESAAEELKPVYKDLFPAFGIGLNDGDSVTNPFIAIKCMIPLLMYFGTDEEMLLKPMLGQVLNIIQALVKVDEEKASEALDFFDELVQIEVGIIVPYVKDLVQFCMQIMGCSDLSDGLRVKALYLICWACRRKSKTLMKSKLLQPLVKLLLSLMANPEDEEDEDTPEGDEMNNLQSVAGQALDLLALHTPPNKIIPILMAELGPLFQSTNIFERKAAYIGLGELAEGCADYIRTKHLQNAIETTMKGLTDESVIVRNAALFALGQYSEHVQPEVGKFHSQVLPALLQFLQTVIGDENAAVNHRGTVTKLFYAIEKFTEGLEKEVIVPYTEGLMQAYITLLEMKKDSHTSELAISAIGALVASAQEHLTTFFPLIMQHLQNILSQPLTLETMDIHAQTVDTLGAIARYISPEAFLLKAAECMQFGLSMLESCEDPDLRRCTYGLFASISVVLKQNMEQYLPTIFPMMILSLKSNEGIVANYGDGNQDPSFLIEDDCDEEETPGGESKEMNDDDDDEDEDIAGYSVENAYMDEKEDTINSLAEIAENVGNGVSDYFEEIFKEIFLLVDYPHANVRKASTTAGIRLCIVLYKILKKNNPTADLSPVHSCLSRSLPTAINTINQDDDRYVVLACLEVLEELFKVLKGDAFPEKNHVVEFNNALMNVFKGKTHCQEFGEDDESSTSEGDEESQAELDQMLIEKTGDLLPQLAQAMGGAQFQNYFTAFLPEMMKRTRKNSNVAERSFAAGTIAEIIQGMGGAISTFVQPITPWLLGLLQDADPEVRSNASFALGVLAENGGEAVISLYTNILQALFGLLNQGQPALVQDNLCGAVARMIMTSPQALPLDQVLPVLVNCLPIQEDERENETVTKCFMKIYEANSTILTPFMEKLISWFVNSVNSPQSGLEQETRGQVKLVVADIHQKFPNETNQIMTSLNLSTDGW</sequence>
<keyword evidence="5" id="KW-0677">Repeat</keyword>
<feature type="compositionally biased region" description="Acidic residues" evidence="9">
    <location>
        <begin position="638"/>
        <end position="648"/>
    </location>
</feature>
<keyword evidence="7" id="KW-0539">Nucleus</keyword>
<dbReference type="InterPro" id="IPR011989">
    <property type="entry name" value="ARM-like"/>
</dbReference>
<dbReference type="Gene3D" id="1.25.10.10">
    <property type="entry name" value="Leucine-rich Repeat Variant"/>
    <property type="match status" value="1"/>
</dbReference>
<dbReference type="GO" id="GO:0006606">
    <property type="term" value="P:protein import into nucleus"/>
    <property type="evidence" value="ECO:0007669"/>
    <property type="project" value="InterPro"/>
</dbReference>
<dbReference type="InterPro" id="IPR016024">
    <property type="entry name" value="ARM-type_fold"/>
</dbReference>
<evidence type="ECO:0000256" key="3">
    <source>
        <dbReference type="ARBA" id="ARBA00022448"/>
    </source>
</evidence>
<keyword evidence="6" id="KW-0653">Protein transport</keyword>
<evidence type="ECO:0000256" key="1">
    <source>
        <dbReference type="ARBA" id="ARBA00004123"/>
    </source>
</evidence>
<evidence type="ECO:0000256" key="5">
    <source>
        <dbReference type="ARBA" id="ARBA00022737"/>
    </source>
</evidence>
<dbReference type="Proteomes" id="UP000594262">
    <property type="component" value="Unplaced"/>
</dbReference>
<evidence type="ECO:0000256" key="7">
    <source>
        <dbReference type="ARBA" id="ARBA00023242"/>
    </source>
</evidence>
<dbReference type="GO" id="GO:0031267">
    <property type="term" value="F:small GTPase binding"/>
    <property type="evidence" value="ECO:0007669"/>
    <property type="project" value="InterPro"/>
</dbReference>
<evidence type="ECO:0000256" key="2">
    <source>
        <dbReference type="ARBA" id="ARBA00004496"/>
    </source>
</evidence>
<feature type="compositionally biased region" description="Acidic residues" evidence="9">
    <location>
        <begin position="656"/>
        <end position="665"/>
    </location>
</feature>
<accession>A0A7M5WUK3</accession>
<feature type="region of interest" description="Disordered" evidence="9">
    <location>
        <begin position="637"/>
        <end position="665"/>
    </location>
</feature>
<dbReference type="OrthoDB" id="7862313at2759"/>